<reference evidence="1" key="1">
    <citation type="submission" date="2015-07" db="EMBL/GenBank/DDBJ databases">
        <title>Adaptation to a free-living lifestyle via gene acquisitions in the diplomonad Trepomonas sp. PC1.</title>
        <authorList>
            <person name="Xu F."/>
            <person name="Jerlstrom-Hultqvist J."/>
            <person name="Kolisko M."/>
            <person name="Simpson A.G.B."/>
            <person name="Roger A.J."/>
            <person name="Svard S.G."/>
            <person name="Andersson J.O."/>
        </authorList>
    </citation>
    <scope>NUCLEOTIDE SEQUENCE</scope>
    <source>
        <strain evidence="1">PC1</strain>
    </source>
</reference>
<accession>A0A146K110</accession>
<evidence type="ECO:0000313" key="1">
    <source>
        <dbReference type="EMBL" id="JAP90593.1"/>
    </source>
</evidence>
<sequence>SIGSKAFYGCTSLVHIDIVNVEELSDECLQFCQSIVSHTYSKLKSLPNMAYGNNGSLMQIIGQQLTEYDHENLKIIGKDKLEQGIRPYKHQEVLIDVFRERNNIKQQINQHYKVCQSTRYIKQAQKQENTYVKRKLSQFDQ</sequence>
<protein>
    <submittedName>
        <fullName evidence="1">Leucine rich repeats-containing protein</fullName>
    </submittedName>
</protein>
<gene>
    <name evidence="1" type="ORF">TPC1_20108</name>
</gene>
<dbReference type="InterPro" id="IPR026906">
    <property type="entry name" value="LRR_5"/>
</dbReference>
<organism evidence="1">
    <name type="scientific">Trepomonas sp. PC1</name>
    <dbReference type="NCBI Taxonomy" id="1076344"/>
    <lineage>
        <taxon>Eukaryota</taxon>
        <taxon>Metamonada</taxon>
        <taxon>Diplomonadida</taxon>
        <taxon>Hexamitidae</taxon>
        <taxon>Hexamitinae</taxon>
        <taxon>Trepomonas</taxon>
    </lineage>
</organism>
<dbReference type="Pfam" id="PF13306">
    <property type="entry name" value="LRR_5"/>
    <property type="match status" value="1"/>
</dbReference>
<dbReference type="EMBL" id="GDID01006013">
    <property type="protein sequence ID" value="JAP90593.1"/>
    <property type="molecule type" value="Transcribed_RNA"/>
</dbReference>
<dbReference type="InterPro" id="IPR032675">
    <property type="entry name" value="LRR_dom_sf"/>
</dbReference>
<name>A0A146K110_9EUKA</name>
<dbReference type="Gene3D" id="3.80.10.10">
    <property type="entry name" value="Ribonuclease Inhibitor"/>
    <property type="match status" value="1"/>
</dbReference>
<proteinExistence type="predicted"/>
<feature type="non-terminal residue" evidence="1">
    <location>
        <position position="1"/>
    </location>
</feature>
<dbReference type="AlphaFoldDB" id="A0A146K110"/>